<evidence type="ECO:0000313" key="2">
    <source>
        <dbReference type="EMBL" id="KAJ7023503.1"/>
    </source>
</evidence>
<comment type="caution">
    <text evidence="2">The sequence shown here is derived from an EMBL/GenBank/DDBJ whole genome shotgun (WGS) entry which is preliminary data.</text>
</comment>
<sequence length="314" mass="33534">MWAQLPLSLDGVGHLALDSVRLGLRLGDEADAVGLHVQHRHRLPAPLLPGARTWTRKSRSSSALGHLEDRWREEEREMGITWACPGWEVERSRVEKERSQRKGGDCATIGEGKGGDCDEPEYTPGSGDGCTPVLRDVNVHAFDGAGVREAEGGRGGADEAGAVSPSGGVDVGVGGRIRLLVAKEPRTVCRKNPAGGPEIPARSAGLCALIPVASTKHIAGGRGREPGDGAGVVKRHRREKEGWSQSHWFLKHNVLTWIIFRSSVSFDSAFTCSSVILAEALTALQIVSKPTRSWSIAPTSGGWDDERERGGPGA</sequence>
<evidence type="ECO:0000313" key="3">
    <source>
        <dbReference type="Proteomes" id="UP001218188"/>
    </source>
</evidence>
<protein>
    <submittedName>
        <fullName evidence="2">Uncharacterized protein</fullName>
    </submittedName>
</protein>
<feature type="compositionally biased region" description="Basic and acidic residues" evidence="1">
    <location>
        <begin position="304"/>
        <end position="314"/>
    </location>
</feature>
<organism evidence="2 3">
    <name type="scientific">Mycena alexandri</name>
    <dbReference type="NCBI Taxonomy" id="1745969"/>
    <lineage>
        <taxon>Eukaryota</taxon>
        <taxon>Fungi</taxon>
        <taxon>Dikarya</taxon>
        <taxon>Basidiomycota</taxon>
        <taxon>Agaricomycotina</taxon>
        <taxon>Agaricomycetes</taxon>
        <taxon>Agaricomycetidae</taxon>
        <taxon>Agaricales</taxon>
        <taxon>Marasmiineae</taxon>
        <taxon>Mycenaceae</taxon>
        <taxon>Mycena</taxon>
    </lineage>
</organism>
<gene>
    <name evidence="2" type="ORF">C8F04DRAFT_1193374</name>
</gene>
<accession>A0AAD6S9E8</accession>
<evidence type="ECO:0000256" key="1">
    <source>
        <dbReference type="SAM" id="MobiDB-lite"/>
    </source>
</evidence>
<feature type="compositionally biased region" description="Basic and acidic residues" evidence="1">
    <location>
        <begin position="95"/>
        <end position="104"/>
    </location>
</feature>
<feature type="region of interest" description="Disordered" evidence="1">
    <location>
        <begin position="95"/>
        <end position="124"/>
    </location>
</feature>
<proteinExistence type="predicted"/>
<dbReference type="AlphaFoldDB" id="A0AAD6S9E8"/>
<feature type="region of interest" description="Disordered" evidence="1">
    <location>
        <begin position="294"/>
        <end position="314"/>
    </location>
</feature>
<name>A0AAD6S9E8_9AGAR</name>
<dbReference type="EMBL" id="JARJCM010000187">
    <property type="protein sequence ID" value="KAJ7023503.1"/>
    <property type="molecule type" value="Genomic_DNA"/>
</dbReference>
<reference evidence="2" key="1">
    <citation type="submission" date="2023-03" db="EMBL/GenBank/DDBJ databases">
        <title>Massive genome expansion in bonnet fungi (Mycena s.s.) driven by repeated elements and novel gene families across ecological guilds.</title>
        <authorList>
            <consortium name="Lawrence Berkeley National Laboratory"/>
            <person name="Harder C.B."/>
            <person name="Miyauchi S."/>
            <person name="Viragh M."/>
            <person name="Kuo A."/>
            <person name="Thoen E."/>
            <person name="Andreopoulos B."/>
            <person name="Lu D."/>
            <person name="Skrede I."/>
            <person name="Drula E."/>
            <person name="Henrissat B."/>
            <person name="Morin E."/>
            <person name="Kohler A."/>
            <person name="Barry K."/>
            <person name="LaButti K."/>
            <person name="Morin E."/>
            <person name="Salamov A."/>
            <person name="Lipzen A."/>
            <person name="Mereny Z."/>
            <person name="Hegedus B."/>
            <person name="Baldrian P."/>
            <person name="Stursova M."/>
            <person name="Weitz H."/>
            <person name="Taylor A."/>
            <person name="Grigoriev I.V."/>
            <person name="Nagy L.G."/>
            <person name="Martin F."/>
            <person name="Kauserud H."/>
        </authorList>
    </citation>
    <scope>NUCLEOTIDE SEQUENCE</scope>
    <source>
        <strain evidence="2">CBHHK200</strain>
    </source>
</reference>
<keyword evidence="3" id="KW-1185">Reference proteome</keyword>
<dbReference type="Proteomes" id="UP001218188">
    <property type="component" value="Unassembled WGS sequence"/>
</dbReference>